<feature type="repeat" description="PPR" evidence="2">
    <location>
        <begin position="437"/>
        <end position="471"/>
    </location>
</feature>
<name>A0A8J4VN99_9ROSI</name>
<evidence type="ECO:0000313" key="5">
    <source>
        <dbReference type="Proteomes" id="UP000737018"/>
    </source>
</evidence>
<feature type="repeat" description="PPR" evidence="2">
    <location>
        <begin position="132"/>
        <end position="166"/>
    </location>
</feature>
<keyword evidence="5" id="KW-1185">Reference proteome</keyword>
<dbReference type="GO" id="GO:0003729">
    <property type="term" value="F:mRNA binding"/>
    <property type="evidence" value="ECO:0007669"/>
    <property type="project" value="UniProtKB-ARBA"/>
</dbReference>
<reference evidence="4" key="1">
    <citation type="submission" date="2020-03" db="EMBL/GenBank/DDBJ databases">
        <title>Castanea mollissima Vanexum genome sequencing.</title>
        <authorList>
            <person name="Staton M."/>
        </authorList>
    </citation>
    <scope>NUCLEOTIDE SEQUENCE</scope>
    <source>
        <tissue evidence="4">Leaf</tissue>
    </source>
</reference>
<dbReference type="Proteomes" id="UP000737018">
    <property type="component" value="Unassembled WGS sequence"/>
</dbReference>
<dbReference type="Pfam" id="PF01535">
    <property type="entry name" value="PPR"/>
    <property type="match status" value="3"/>
</dbReference>
<proteinExistence type="predicted"/>
<dbReference type="FunFam" id="1.25.40.10:FF:000344">
    <property type="entry name" value="Pentatricopeptide repeat-containing protein"/>
    <property type="match status" value="1"/>
</dbReference>
<dbReference type="NCBIfam" id="TIGR00756">
    <property type="entry name" value="PPR"/>
    <property type="match status" value="4"/>
</dbReference>
<dbReference type="PANTHER" id="PTHR47926">
    <property type="entry name" value="PENTATRICOPEPTIDE REPEAT-CONTAINING PROTEIN"/>
    <property type="match status" value="1"/>
</dbReference>
<dbReference type="InterPro" id="IPR046848">
    <property type="entry name" value="E_motif"/>
</dbReference>
<feature type="repeat" description="PPR" evidence="2">
    <location>
        <begin position="336"/>
        <end position="370"/>
    </location>
</feature>
<dbReference type="OrthoDB" id="1871818at2759"/>
<feature type="region of interest" description="Disordered" evidence="3">
    <location>
        <begin position="634"/>
        <end position="701"/>
    </location>
</feature>
<dbReference type="Gene3D" id="1.25.40.10">
    <property type="entry name" value="Tetratricopeptide repeat domain"/>
    <property type="match status" value="5"/>
</dbReference>
<protein>
    <recommendedName>
        <fullName evidence="6">Pentatricopeptide repeat-containing protein</fullName>
    </recommendedName>
</protein>
<dbReference type="InterPro" id="IPR011990">
    <property type="entry name" value="TPR-like_helical_dom_sf"/>
</dbReference>
<dbReference type="Pfam" id="PF20431">
    <property type="entry name" value="E_motif"/>
    <property type="match status" value="1"/>
</dbReference>
<feature type="repeat" description="PPR" evidence="2">
    <location>
        <begin position="234"/>
        <end position="268"/>
    </location>
</feature>
<dbReference type="EMBL" id="JRKL02003543">
    <property type="protein sequence ID" value="KAF3954911.1"/>
    <property type="molecule type" value="Genomic_DNA"/>
</dbReference>
<gene>
    <name evidence="4" type="ORF">CMV_019805</name>
</gene>
<dbReference type="FunFam" id="1.25.40.10:FF:000073">
    <property type="entry name" value="Pentatricopeptide repeat-containing protein chloroplastic"/>
    <property type="match status" value="2"/>
</dbReference>
<evidence type="ECO:0000256" key="1">
    <source>
        <dbReference type="ARBA" id="ARBA00022737"/>
    </source>
</evidence>
<dbReference type="FunFam" id="1.25.40.10:FF:000090">
    <property type="entry name" value="Pentatricopeptide repeat-containing protein, chloroplastic"/>
    <property type="match status" value="1"/>
</dbReference>
<dbReference type="Pfam" id="PF13041">
    <property type="entry name" value="PPR_2"/>
    <property type="match status" value="3"/>
</dbReference>
<comment type="caution">
    <text evidence="4">The sequence shown here is derived from an EMBL/GenBank/DDBJ whole genome shotgun (WGS) entry which is preliminary data.</text>
</comment>
<sequence>MISTWPRFGSSIMHPLIRLFSSTVDPPLSIPAIHCKIRDYVSEGLYNETLELYKEELHPLGLHATTSIFIPSIIKACSHAQSYHFGLQLHCMALKTGSDSEAIISNSLVSMYAKFSITEAARQVFDTMPHRDTISWNSMINCYLQNGYCVNALEMFKEMYLCGFAPKPELTAAIVSACARKGEFRLGRQIHGLVIVDGMIKESVFLSTALVDLYLRCHDSLVALRVFEGMENKNEVSWTAMISGCTANQNYDMAINCFQAMQVSGVKPNRVTLLTVLPAFAELAYIEHGKEIHGYAFRHGFDADHHFSAALMHMYCKCQETLHSAEIIFEKSIIKDVVMWSSIIGSYAQSRNSGKAMNLFSQMQMQGIEPNSVTLLAILSVCISLSSLKHGCGVHGYILKSGLNFDIFIGNALINMYAKCGCLMASHQIFKEMPTRDCTSWSTLISGHGLHGCGEEALQLFHEMQDKGMKPDSMTFLALLSTCNHTGLVEEGRKIFDCVMKDDKIPLTVEHYACFIDLLGRSGKLDDACEVVRAMPMKPSTKIWSSLVSACKVHGRLEIAEKLALWLIESEPDNTANYTMLSMVYAEAGNWLGVEEVRRLTRVQGLKKCYAFSRIELEYKSFSTSRNNQQLELEKDEASGGNGGIEQDAEVSSGGSGQTFPPQALQSIRQANLEVHGPRRARPVQHRRPRSIGPIKATEQE</sequence>
<dbReference type="PROSITE" id="PS51375">
    <property type="entry name" value="PPR"/>
    <property type="match status" value="4"/>
</dbReference>
<dbReference type="InterPro" id="IPR002885">
    <property type="entry name" value="PPR_rpt"/>
</dbReference>
<evidence type="ECO:0000256" key="2">
    <source>
        <dbReference type="PROSITE-ProRule" id="PRU00708"/>
    </source>
</evidence>
<dbReference type="InterPro" id="IPR046960">
    <property type="entry name" value="PPR_At4g14850-like_plant"/>
</dbReference>
<accession>A0A8J4VN99</accession>
<feature type="compositionally biased region" description="Basic residues" evidence="3">
    <location>
        <begin position="678"/>
        <end position="690"/>
    </location>
</feature>
<evidence type="ECO:0000313" key="4">
    <source>
        <dbReference type="EMBL" id="KAF3954911.1"/>
    </source>
</evidence>
<dbReference type="AlphaFoldDB" id="A0A8J4VN99"/>
<organism evidence="4 5">
    <name type="scientific">Castanea mollissima</name>
    <name type="common">Chinese chestnut</name>
    <dbReference type="NCBI Taxonomy" id="60419"/>
    <lineage>
        <taxon>Eukaryota</taxon>
        <taxon>Viridiplantae</taxon>
        <taxon>Streptophyta</taxon>
        <taxon>Embryophyta</taxon>
        <taxon>Tracheophyta</taxon>
        <taxon>Spermatophyta</taxon>
        <taxon>Magnoliopsida</taxon>
        <taxon>eudicotyledons</taxon>
        <taxon>Gunneridae</taxon>
        <taxon>Pentapetalae</taxon>
        <taxon>rosids</taxon>
        <taxon>fabids</taxon>
        <taxon>Fagales</taxon>
        <taxon>Fagaceae</taxon>
        <taxon>Castanea</taxon>
    </lineage>
</organism>
<keyword evidence="1" id="KW-0677">Repeat</keyword>
<feature type="compositionally biased region" description="Polar residues" evidence="3">
    <location>
        <begin position="658"/>
        <end position="670"/>
    </location>
</feature>
<evidence type="ECO:0008006" key="6">
    <source>
        <dbReference type="Google" id="ProtNLM"/>
    </source>
</evidence>
<dbReference type="PANTHER" id="PTHR47926:SF347">
    <property type="entry name" value="PENTATRICOPEPTIDE REPEAT-CONTAINING PROTEIN"/>
    <property type="match status" value="1"/>
</dbReference>
<evidence type="ECO:0000256" key="3">
    <source>
        <dbReference type="SAM" id="MobiDB-lite"/>
    </source>
</evidence>
<dbReference type="GO" id="GO:0009451">
    <property type="term" value="P:RNA modification"/>
    <property type="evidence" value="ECO:0007669"/>
    <property type="project" value="InterPro"/>
</dbReference>